<evidence type="ECO:0000313" key="2">
    <source>
        <dbReference type="EMBL" id="MFC3109694.1"/>
    </source>
</evidence>
<keyword evidence="3" id="KW-1185">Reference proteome</keyword>
<accession>A0ABV7F672</accession>
<gene>
    <name evidence="2" type="ORF">ACFOFO_17270</name>
</gene>
<dbReference type="EMBL" id="JBHRTP010000054">
    <property type="protein sequence ID" value="MFC3109694.1"/>
    <property type="molecule type" value="Genomic_DNA"/>
</dbReference>
<feature type="region of interest" description="Disordered" evidence="1">
    <location>
        <begin position="149"/>
        <end position="178"/>
    </location>
</feature>
<reference evidence="3" key="1">
    <citation type="journal article" date="2019" name="Int. J. Syst. Evol. Microbiol.">
        <title>The Global Catalogue of Microorganisms (GCM) 10K type strain sequencing project: providing services to taxonomists for standard genome sequencing and annotation.</title>
        <authorList>
            <consortium name="The Broad Institute Genomics Platform"/>
            <consortium name="The Broad Institute Genome Sequencing Center for Infectious Disease"/>
            <person name="Wu L."/>
            <person name="Ma J."/>
        </authorList>
    </citation>
    <scope>NUCLEOTIDE SEQUENCE [LARGE SCALE GENOMIC DNA]</scope>
    <source>
        <strain evidence="3">KCTC 42986</strain>
    </source>
</reference>
<organism evidence="2 3">
    <name type="scientific">Undibacterium arcticum</name>
    <dbReference type="NCBI Taxonomy" id="1762892"/>
    <lineage>
        <taxon>Bacteria</taxon>
        <taxon>Pseudomonadati</taxon>
        <taxon>Pseudomonadota</taxon>
        <taxon>Betaproteobacteria</taxon>
        <taxon>Burkholderiales</taxon>
        <taxon>Oxalobacteraceae</taxon>
        <taxon>Undibacterium</taxon>
    </lineage>
</organism>
<dbReference type="InterPro" id="IPR021736">
    <property type="entry name" value="DUF3305"/>
</dbReference>
<name>A0ABV7F672_9BURK</name>
<proteinExistence type="predicted"/>
<comment type="caution">
    <text evidence="2">The sequence shown here is derived from an EMBL/GenBank/DDBJ whole genome shotgun (WGS) entry which is preliminary data.</text>
</comment>
<evidence type="ECO:0000313" key="3">
    <source>
        <dbReference type="Proteomes" id="UP001595530"/>
    </source>
</evidence>
<sequence>METEAITVGVVMQRRSLHNRWQSQQWRPLEVTSDLGAAQRSALCLRNGSADGDVGDDMRWLFPGFDIKLFSDEAEGYFLNISAALPCWFIMWRMEPIDDLDVAVPKTVTLSYNEAARLMDGGEQVDTLPASSDIIEWLAAFVAEHYRPEPKHKRKKPSFEGGAAVEQMAKAEGSGHGG</sequence>
<dbReference type="Proteomes" id="UP001595530">
    <property type="component" value="Unassembled WGS sequence"/>
</dbReference>
<dbReference type="RefSeq" id="WP_390325594.1">
    <property type="nucleotide sequence ID" value="NZ_JBHRTP010000054.1"/>
</dbReference>
<dbReference type="Pfam" id="PF11749">
    <property type="entry name" value="DUF3305"/>
    <property type="match status" value="1"/>
</dbReference>
<evidence type="ECO:0000256" key="1">
    <source>
        <dbReference type="SAM" id="MobiDB-lite"/>
    </source>
</evidence>
<protein>
    <submittedName>
        <fullName evidence="2">DUF3305 domain-containing protein</fullName>
    </submittedName>
</protein>